<dbReference type="PROSITE" id="PS51145">
    <property type="entry name" value="ZU5"/>
    <property type="match status" value="1"/>
</dbReference>
<dbReference type="Gene3D" id="2.60.220.30">
    <property type="match status" value="1"/>
</dbReference>
<reference evidence="4" key="1">
    <citation type="submission" date="2003-08" db="EMBL/GenBank/DDBJ databases">
        <authorList>
            <person name="Birren B."/>
            <person name="Nusbaum C."/>
            <person name="Abebe A."/>
            <person name="Abouelleil A."/>
            <person name="Adekoya E."/>
            <person name="Ait-zahra M."/>
            <person name="Allen N."/>
            <person name="Allen T."/>
            <person name="An P."/>
            <person name="Anderson M."/>
            <person name="Anderson S."/>
            <person name="Arachchi H."/>
            <person name="Armbruster J."/>
            <person name="Bachantsang P."/>
            <person name="Baldwin J."/>
            <person name="Barry A."/>
            <person name="Bayul T."/>
            <person name="Blitshsteyn B."/>
            <person name="Bloom T."/>
            <person name="Blye J."/>
            <person name="Boguslavskiy L."/>
            <person name="Borowsky M."/>
            <person name="Boukhgalter B."/>
            <person name="Brunache A."/>
            <person name="Butler J."/>
            <person name="Calixte N."/>
            <person name="Calvo S."/>
            <person name="Camarata J."/>
            <person name="Campo K."/>
            <person name="Chang J."/>
            <person name="Cheshatsang Y."/>
            <person name="Citroen M."/>
            <person name="Collymore A."/>
            <person name="Considine T."/>
            <person name="Cook A."/>
            <person name="Cooke P."/>
            <person name="Corum B."/>
            <person name="Cuomo C."/>
            <person name="David R."/>
            <person name="Dawoe T."/>
            <person name="Degray S."/>
            <person name="Dodge S."/>
            <person name="Dooley K."/>
            <person name="Dorje P."/>
            <person name="Dorjee K."/>
            <person name="Dorris L."/>
            <person name="Duffey N."/>
            <person name="Dupes A."/>
            <person name="Elkins T."/>
            <person name="Engels R."/>
            <person name="Erickson J."/>
            <person name="Farina A."/>
            <person name="Faro S."/>
            <person name="Ferreira P."/>
            <person name="Fischer H."/>
            <person name="Fitzgerald M."/>
            <person name="Foley K."/>
            <person name="Gage D."/>
            <person name="Galagan J."/>
            <person name="Gearin G."/>
            <person name="Gnerre S."/>
            <person name="Gnirke A."/>
            <person name="Goyette A."/>
            <person name="Graham J."/>
            <person name="Grandbois E."/>
            <person name="Gyaltsen K."/>
            <person name="Hafez N."/>
            <person name="Hagopian D."/>
            <person name="Hagos B."/>
            <person name="Hall J."/>
            <person name="Hatcher B."/>
            <person name="Heller A."/>
            <person name="Higgins H."/>
            <person name="Honan T."/>
            <person name="Horn A."/>
            <person name="Houde N."/>
            <person name="Hughes L."/>
            <person name="Hulme W."/>
            <person name="Husby E."/>
            <person name="Iliev I."/>
            <person name="Jaffe D."/>
            <person name="Jones C."/>
            <person name="Kamal M."/>
            <person name="Kamat A."/>
            <person name="Kamvysselis M."/>
            <person name="Karlsson E."/>
            <person name="Kells C."/>
            <person name="Kieu A."/>
            <person name="Kisner P."/>
            <person name="Kodira C."/>
            <person name="Kulbokas E."/>
            <person name="Labutti K."/>
            <person name="Lama D."/>
            <person name="Landers T."/>
            <person name="Leger J."/>
            <person name="Levine S."/>
            <person name="Lewis D."/>
            <person name="Lewis T."/>
            <person name="Lindblad-toh K."/>
            <person name="Liu X."/>
            <person name="Lokyitsang T."/>
            <person name="Lokyitsang Y."/>
            <person name="Lucien O."/>
            <person name="Lui A."/>
            <person name="Ma L.J."/>
            <person name="Mabbitt R."/>
            <person name="Macdonald J."/>
            <person name="Maclean C."/>
            <person name="Major J."/>
            <person name="Manning J."/>
            <person name="Marabella R."/>
            <person name="Maru K."/>
            <person name="Matthews C."/>
            <person name="Mauceli E."/>
            <person name="Mccarthy M."/>
            <person name="Mcdonough S."/>
            <person name="Mcghee T."/>
            <person name="Meldrim J."/>
            <person name="Meneus L."/>
            <person name="Mesirov J."/>
            <person name="Mihalev A."/>
            <person name="Mihova T."/>
            <person name="Mikkelsen T."/>
            <person name="Mlenga V."/>
            <person name="Moru K."/>
            <person name="Mozes J."/>
            <person name="Mulrain L."/>
            <person name="Munson G."/>
            <person name="Naylor J."/>
            <person name="Newes C."/>
            <person name="Nguyen C."/>
            <person name="Nguyen N."/>
            <person name="Nguyen T."/>
            <person name="Nicol R."/>
            <person name="Nielsen C."/>
            <person name="Nizzari M."/>
            <person name="Norbu C."/>
            <person name="Norbu N."/>
            <person name="O'donnell P."/>
            <person name="Okoawo O."/>
            <person name="O'leary S."/>
            <person name="Omotosho B."/>
            <person name="O'neill K."/>
            <person name="Osman S."/>
            <person name="Parker S."/>
            <person name="Perrin D."/>
            <person name="Phunkhang P."/>
            <person name="Piqani B."/>
            <person name="Purcell S."/>
            <person name="Rachupka T."/>
            <person name="Ramasamy U."/>
            <person name="Rameau R."/>
            <person name="Ray V."/>
            <person name="Raymond C."/>
            <person name="Retta R."/>
            <person name="Richardson S."/>
            <person name="Rise C."/>
            <person name="Rodriguez J."/>
            <person name="Rogers J."/>
            <person name="Rogov P."/>
            <person name="Rutman M."/>
            <person name="Schupbach R."/>
            <person name="Seaman C."/>
            <person name="Settipalli S."/>
            <person name="Sharpe T."/>
            <person name="Sheridan J."/>
            <person name="Sherpa N."/>
            <person name="Shi J."/>
            <person name="Smirnov S."/>
            <person name="Smith C."/>
            <person name="Sougnez C."/>
            <person name="Spencer B."/>
            <person name="Stalker J."/>
            <person name="Stange-thomann N."/>
            <person name="Stavropoulos S."/>
            <person name="Stetson K."/>
            <person name="Stone C."/>
            <person name="Stone S."/>
            <person name="Stubbs M."/>
            <person name="Talamas J."/>
            <person name="Tchuinga P."/>
            <person name="Tenzing P."/>
            <person name="Tesfaye S."/>
            <person name="Theodore J."/>
            <person name="Thoulutsang Y."/>
            <person name="Topham K."/>
            <person name="Towey S."/>
            <person name="Tsamla T."/>
            <person name="Tsomo N."/>
            <person name="Vallee D."/>
            <person name="Vassiliev H."/>
            <person name="Venkataraman V."/>
            <person name="Vinson J."/>
            <person name="Vo A."/>
            <person name="Wade C."/>
            <person name="Wang S."/>
            <person name="Wangchuk T."/>
            <person name="Wangdi T."/>
            <person name="Whittaker C."/>
            <person name="Wilkinson J."/>
            <person name="Wu Y."/>
            <person name="Wyman D."/>
            <person name="Yadav S."/>
            <person name="Yang S."/>
            <person name="Yang X."/>
            <person name="Yeager S."/>
            <person name="Yee E."/>
            <person name="Young G."/>
            <person name="Zainoun J."/>
            <person name="Zembeck L."/>
            <person name="Zimmer A."/>
            <person name="Zody M."/>
            <person name="Lander E."/>
        </authorList>
    </citation>
    <scope>NUCLEOTIDE SEQUENCE [LARGE SCALE GENOMIC DNA]</scope>
</reference>
<evidence type="ECO:0000313" key="4">
    <source>
        <dbReference type="Proteomes" id="UP000007875"/>
    </source>
</evidence>
<accession>H2ZLQ9</accession>
<feature type="region of interest" description="Disordered" evidence="1">
    <location>
        <begin position="1"/>
        <end position="174"/>
    </location>
</feature>
<dbReference type="InterPro" id="IPR000906">
    <property type="entry name" value="ZU5_dom"/>
</dbReference>
<reference evidence="3" key="3">
    <citation type="submission" date="2025-09" db="UniProtKB">
        <authorList>
            <consortium name="Ensembl"/>
        </authorList>
    </citation>
    <scope>IDENTIFICATION</scope>
</reference>
<feature type="region of interest" description="Disordered" evidence="1">
    <location>
        <begin position="213"/>
        <end position="241"/>
    </location>
</feature>
<proteinExistence type="predicted"/>
<reference evidence="3" key="2">
    <citation type="submission" date="2025-08" db="UniProtKB">
        <authorList>
            <consortium name="Ensembl"/>
        </authorList>
    </citation>
    <scope>IDENTIFICATION</scope>
</reference>
<feature type="domain" description="ZU5" evidence="2">
    <location>
        <begin position="248"/>
        <end position="273"/>
    </location>
</feature>
<dbReference type="HOGENOM" id="CLU_1021309_0_0_1"/>
<dbReference type="OMA" id="NGSKEHM"/>
<protein>
    <recommendedName>
        <fullName evidence="2">ZU5 domain-containing protein</fullName>
    </recommendedName>
</protein>
<dbReference type="eggNOG" id="KOG3580">
    <property type="taxonomic scope" value="Eukaryota"/>
</dbReference>
<dbReference type="Ensembl" id="ENSCSAVT00000018726.1">
    <property type="protein sequence ID" value="ENSCSAVP00000018525.1"/>
    <property type="gene ID" value="ENSCSAVG00000010877.1"/>
</dbReference>
<dbReference type="AlphaFoldDB" id="H2ZLQ9"/>
<name>H2ZLQ9_CIOSA</name>
<dbReference type="InParanoid" id="H2ZLQ9"/>
<feature type="compositionally biased region" description="Polar residues" evidence="1">
    <location>
        <begin position="120"/>
        <end position="132"/>
    </location>
</feature>
<organism evidence="3 4">
    <name type="scientific">Ciona savignyi</name>
    <name type="common">Pacific transparent sea squirt</name>
    <dbReference type="NCBI Taxonomy" id="51511"/>
    <lineage>
        <taxon>Eukaryota</taxon>
        <taxon>Metazoa</taxon>
        <taxon>Chordata</taxon>
        <taxon>Tunicata</taxon>
        <taxon>Ascidiacea</taxon>
        <taxon>Phlebobranchia</taxon>
        <taxon>Cionidae</taxon>
        <taxon>Ciona</taxon>
    </lineage>
</organism>
<dbReference type="Proteomes" id="UP000007875">
    <property type="component" value="Unassembled WGS sequence"/>
</dbReference>
<evidence type="ECO:0000313" key="3">
    <source>
        <dbReference type="Ensembl" id="ENSCSAVP00000018525.1"/>
    </source>
</evidence>
<dbReference type="STRING" id="51511.ENSCSAVP00000018525"/>
<evidence type="ECO:0000259" key="2">
    <source>
        <dbReference type="PROSITE" id="PS51145"/>
    </source>
</evidence>
<keyword evidence="4" id="KW-1185">Reference proteome</keyword>
<evidence type="ECO:0000256" key="1">
    <source>
        <dbReference type="SAM" id="MobiDB-lite"/>
    </source>
</evidence>
<sequence>TLPREETPARGQQGPPPPVHQPIRSVAAPVTREAPPPQEHRPQPVSQPPPARQEPVYAQVNKNRPTAQLQAPQPQPEPQGQPRDSYGRDYATEIDNFITSDPYRRNPPQENRYKEPPAPTNQYNRFAGSSQPKPEPKSYQPYSSNKPQEYRPPVSNGPSNAPPKSKFVQEKYKDYMSQIKPSSSYSAYNPRPYKPTGFAPVASSYKNGSKEHMYDSGVDTYDNAKPKLPEPAPLSPIANDEDDPQVVATARGMFDSNGGVLSSVETGVSIVIP</sequence>